<dbReference type="InterPro" id="IPR016036">
    <property type="entry name" value="Malonyl_transacylase_ACP-bd"/>
</dbReference>
<accession>A0A085GKG3</accession>
<dbReference type="OrthoDB" id="9808564at2"/>
<dbReference type="InterPro" id="IPR001227">
    <property type="entry name" value="Ac_transferase_dom_sf"/>
</dbReference>
<evidence type="ECO:0000256" key="6">
    <source>
        <dbReference type="ARBA" id="ARBA00048462"/>
    </source>
</evidence>
<organism evidence="10 11">
    <name type="scientific">Buttiauxella agrestis ATCC 33320</name>
    <dbReference type="NCBI Taxonomy" id="1006004"/>
    <lineage>
        <taxon>Bacteria</taxon>
        <taxon>Pseudomonadati</taxon>
        <taxon>Pseudomonadota</taxon>
        <taxon>Gammaproteobacteria</taxon>
        <taxon>Enterobacterales</taxon>
        <taxon>Enterobacteriaceae</taxon>
        <taxon>Buttiauxella</taxon>
    </lineage>
</organism>
<dbReference type="SUPFAM" id="SSF55048">
    <property type="entry name" value="Probable ACP-binding domain of malonyl-CoA ACP transacylase"/>
    <property type="match status" value="1"/>
</dbReference>
<dbReference type="Gene3D" id="3.40.366.10">
    <property type="entry name" value="Malonyl-Coenzyme A Acyl Carrier Protein, domain 2"/>
    <property type="match status" value="1"/>
</dbReference>
<dbReference type="InterPro" id="IPR016035">
    <property type="entry name" value="Acyl_Trfase/lysoPLipase"/>
</dbReference>
<dbReference type="eggNOG" id="COG0331">
    <property type="taxonomic scope" value="Bacteria"/>
</dbReference>
<feature type="active site" evidence="8">
    <location>
        <position position="83"/>
    </location>
</feature>
<name>A0A085GKG3_9ENTR</name>
<comment type="caution">
    <text evidence="10">The sequence shown here is derived from an EMBL/GenBank/DDBJ whole genome shotgun (WGS) entry which is preliminary data.</text>
</comment>
<dbReference type="EC" id="2.3.1.39" evidence="2 7"/>
<feature type="active site" evidence="8">
    <location>
        <position position="187"/>
    </location>
</feature>
<evidence type="ECO:0000256" key="5">
    <source>
        <dbReference type="ARBA" id="ARBA00023315"/>
    </source>
</evidence>
<proteinExistence type="inferred from homology"/>
<comment type="similarity">
    <text evidence="7">Belongs to the fabD family.</text>
</comment>
<comment type="catalytic activity">
    <reaction evidence="6 7">
        <text>holo-[ACP] + malonyl-CoA = malonyl-[ACP] + CoA</text>
        <dbReference type="Rhea" id="RHEA:41792"/>
        <dbReference type="Rhea" id="RHEA-COMP:9623"/>
        <dbReference type="Rhea" id="RHEA-COMP:9685"/>
        <dbReference type="ChEBI" id="CHEBI:57287"/>
        <dbReference type="ChEBI" id="CHEBI:57384"/>
        <dbReference type="ChEBI" id="CHEBI:64479"/>
        <dbReference type="ChEBI" id="CHEBI:78449"/>
        <dbReference type="EC" id="2.3.1.39"/>
    </reaction>
</comment>
<gene>
    <name evidence="10" type="primary">mdcH</name>
    <name evidence="10" type="ORF">GBAG_0374</name>
</gene>
<dbReference type="GO" id="GO:0005829">
    <property type="term" value="C:cytosol"/>
    <property type="evidence" value="ECO:0007669"/>
    <property type="project" value="TreeGrafter"/>
</dbReference>
<keyword evidence="4 7" id="KW-0808">Transferase</keyword>
<dbReference type="Gene3D" id="3.30.70.250">
    <property type="entry name" value="Malonyl-CoA ACP transacylase, ACP-binding"/>
    <property type="match status" value="1"/>
</dbReference>
<dbReference type="AlphaFoldDB" id="A0A085GKG3"/>
<reference evidence="10 11" key="1">
    <citation type="submission" date="2014-05" db="EMBL/GenBank/DDBJ databases">
        <title>ATOL: Assembling a taxonomically balanced genome-scale reconstruction of the evolutionary history of the Enterobacteriaceae.</title>
        <authorList>
            <person name="Plunkett G.III."/>
            <person name="Neeno-Eckwall E.C."/>
            <person name="Glasner J.D."/>
            <person name="Perna N.T."/>
        </authorList>
    </citation>
    <scope>NUCLEOTIDE SEQUENCE [LARGE SCALE GENOMIC DNA]</scope>
    <source>
        <strain evidence="10 11">ATCC 33320</strain>
    </source>
</reference>
<dbReference type="EMBL" id="JMPI01000011">
    <property type="protein sequence ID" value="KFC84208.1"/>
    <property type="molecule type" value="Genomic_DNA"/>
</dbReference>
<sequence length="302" mass="32631">MKILFTFPGQGTQRVGMLQELPQDSDIMARVRAVLGDEAEALDTIDALKHTRAVQLCLLIAGVACAQELELNGVVPDMVCGLSIGAFPAAVVAGALSFEDALRLVALRGDLMEQAYPQGYGLTAITGLQLSQVETLVEGSGTYIANINAEQQIVIAGRDEDMAKVAQRALKFGAQKAKQLAVSVPSHCELLAEPALKLQQAFADVTLTRPRCTYLSGSTARVAWQPEKIAEDLALNMSRTVRWRDAMIAANERDVRLAIEMPPGSVLTGLTRQAFREGEMVCAEQNSVALIKRLAERVKEAR</sequence>
<dbReference type="SUPFAM" id="SSF52151">
    <property type="entry name" value="FabD/lysophospholipase-like"/>
    <property type="match status" value="1"/>
</dbReference>
<dbReference type="GO" id="GO:0006633">
    <property type="term" value="P:fatty acid biosynthetic process"/>
    <property type="evidence" value="ECO:0007669"/>
    <property type="project" value="UniProtKB-UniPathway"/>
</dbReference>
<evidence type="ECO:0000259" key="9">
    <source>
        <dbReference type="SMART" id="SM00827"/>
    </source>
</evidence>
<dbReference type="UniPathway" id="UPA00094"/>
<dbReference type="InterPro" id="IPR050858">
    <property type="entry name" value="Mal-CoA-ACP_Trans/PKS_FabD"/>
</dbReference>
<evidence type="ECO:0000256" key="4">
    <source>
        <dbReference type="ARBA" id="ARBA00022679"/>
    </source>
</evidence>
<evidence type="ECO:0000313" key="11">
    <source>
        <dbReference type="Proteomes" id="UP000028653"/>
    </source>
</evidence>
<comment type="pathway">
    <text evidence="1">Lipid metabolism; fatty acid biosynthesis.</text>
</comment>
<feature type="domain" description="Malonyl-CoA:ACP transacylase (MAT)" evidence="9">
    <location>
        <begin position="6"/>
        <end position="294"/>
    </location>
</feature>
<dbReference type="PANTHER" id="PTHR42681">
    <property type="entry name" value="MALONYL-COA-ACYL CARRIER PROTEIN TRANSACYLASE, MITOCHONDRIAL"/>
    <property type="match status" value="1"/>
</dbReference>
<dbReference type="Pfam" id="PF00698">
    <property type="entry name" value="Acyl_transf_1"/>
    <property type="match status" value="1"/>
</dbReference>
<dbReference type="RefSeq" id="WP_034492930.1">
    <property type="nucleotide sequence ID" value="NZ_JMPI01000011.1"/>
</dbReference>
<dbReference type="SMART" id="SM00827">
    <property type="entry name" value="PKS_AT"/>
    <property type="match status" value="1"/>
</dbReference>
<evidence type="ECO:0000256" key="8">
    <source>
        <dbReference type="PIRSR" id="PIRSR000446-1"/>
    </source>
</evidence>
<dbReference type="NCBIfam" id="TIGR03131">
    <property type="entry name" value="malonate_mdcH"/>
    <property type="match status" value="1"/>
</dbReference>
<dbReference type="PANTHER" id="PTHR42681:SF1">
    <property type="entry name" value="MALONYL-COA-ACYL CARRIER PROTEIN TRANSACYLASE, MITOCHONDRIAL"/>
    <property type="match status" value="1"/>
</dbReference>
<dbReference type="InterPro" id="IPR014043">
    <property type="entry name" value="Acyl_transferase_dom"/>
</dbReference>
<dbReference type="GO" id="GO:0004314">
    <property type="term" value="F:[acyl-carrier-protein] S-malonyltransferase activity"/>
    <property type="evidence" value="ECO:0007669"/>
    <property type="project" value="UniProtKB-EC"/>
</dbReference>
<dbReference type="STRING" id="1006004.GBAG_0374"/>
<evidence type="ECO:0000313" key="10">
    <source>
        <dbReference type="EMBL" id="KFC84208.1"/>
    </source>
</evidence>
<keyword evidence="11" id="KW-1185">Reference proteome</keyword>
<evidence type="ECO:0000256" key="3">
    <source>
        <dbReference type="ARBA" id="ARBA00018953"/>
    </source>
</evidence>
<keyword evidence="5 7" id="KW-0012">Acyltransferase</keyword>
<protein>
    <recommendedName>
        <fullName evidence="3 7">Malonyl CoA-acyl carrier protein transacylase</fullName>
        <ecNumber evidence="2 7">2.3.1.39</ecNumber>
    </recommendedName>
</protein>
<dbReference type="InterPro" id="IPR017554">
    <property type="entry name" value="Malonate_deCOase_MdcHsu"/>
</dbReference>
<dbReference type="Proteomes" id="UP000028653">
    <property type="component" value="Unassembled WGS sequence"/>
</dbReference>
<dbReference type="InterPro" id="IPR024925">
    <property type="entry name" value="Malonyl_CoA-ACP_transAc"/>
</dbReference>
<dbReference type="PIRSF" id="PIRSF000446">
    <property type="entry name" value="Mct"/>
    <property type="match status" value="1"/>
</dbReference>
<evidence type="ECO:0000256" key="7">
    <source>
        <dbReference type="PIRNR" id="PIRNR000446"/>
    </source>
</evidence>
<evidence type="ECO:0000256" key="2">
    <source>
        <dbReference type="ARBA" id="ARBA00013258"/>
    </source>
</evidence>
<evidence type="ECO:0000256" key="1">
    <source>
        <dbReference type="ARBA" id="ARBA00005194"/>
    </source>
</evidence>